<evidence type="ECO:0000256" key="4">
    <source>
        <dbReference type="ARBA" id="ARBA00021735"/>
    </source>
</evidence>
<gene>
    <name evidence="6" type="ORF">FOJ82_04830</name>
</gene>
<dbReference type="GO" id="GO:0008124">
    <property type="term" value="F:4-alpha-hydroxytetrahydrobiopterin dehydratase activity"/>
    <property type="evidence" value="ECO:0007669"/>
    <property type="project" value="UniProtKB-EC"/>
</dbReference>
<protein>
    <recommendedName>
        <fullName evidence="4">Putative pterin-4-alpha-carbinolamine dehydratase</fullName>
        <ecNumber evidence="3">4.2.1.96</ecNumber>
    </recommendedName>
</protein>
<dbReference type="PANTHER" id="PTHR12599">
    <property type="entry name" value="PTERIN-4-ALPHA-CARBINOLAMINE DEHYDRATASE"/>
    <property type="match status" value="1"/>
</dbReference>
<proteinExistence type="inferred from homology"/>
<dbReference type="Pfam" id="PF01329">
    <property type="entry name" value="Pterin_4a"/>
    <property type="match status" value="1"/>
</dbReference>
<evidence type="ECO:0000256" key="1">
    <source>
        <dbReference type="ARBA" id="ARBA00001554"/>
    </source>
</evidence>
<dbReference type="Gene3D" id="3.30.1360.20">
    <property type="entry name" value="Transcriptional coactivator/pterin dehydratase"/>
    <property type="match status" value="1"/>
</dbReference>
<accession>A0A553K656</accession>
<evidence type="ECO:0000313" key="6">
    <source>
        <dbReference type="EMBL" id="TRY20189.1"/>
    </source>
</evidence>
<keyword evidence="7" id="KW-1185">Reference proteome</keyword>
<reference evidence="6 7" key="1">
    <citation type="submission" date="2019-07" db="EMBL/GenBank/DDBJ databases">
        <authorList>
            <person name="Zhou L.-Y."/>
        </authorList>
    </citation>
    <scope>NUCLEOTIDE SEQUENCE [LARGE SCALE GENOMIC DNA]</scope>
    <source>
        <strain evidence="6 7">YIM 101269</strain>
    </source>
</reference>
<dbReference type="Proteomes" id="UP000317638">
    <property type="component" value="Unassembled WGS sequence"/>
</dbReference>
<dbReference type="GO" id="GO:0006729">
    <property type="term" value="P:tetrahydrobiopterin biosynthetic process"/>
    <property type="evidence" value="ECO:0007669"/>
    <property type="project" value="InterPro"/>
</dbReference>
<sequence>MTSYSGEHLKSAVREAGLRDWVPTPEGLRTRYLSGDFARGLELVNRIGEAAEKANHHPDLTLTYPHLDVQLMSHDVDAVTDRDLDLAREISGLAAAMGISAGQPDD</sequence>
<keyword evidence="5" id="KW-0456">Lyase</keyword>
<evidence type="ECO:0000256" key="3">
    <source>
        <dbReference type="ARBA" id="ARBA00013252"/>
    </source>
</evidence>
<name>A0A553K656_9ACTN</name>
<dbReference type="EC" id="4.2.1.96" evidence="3"/>
<comment type="catalytic activity">
    <reaction evidence="1">
        <text>(4aS,6R)-4a-hydroxy-L-erythro-5,6,7,8-tetrahydrobiopterin = (6R)-L-erythro-6,7-dihydrobiopterin + H2O</text>
        <dbReference type="Rhea" id="RHEA:11920"/>
        <dbReference type="ChEBI" id="CHEBI:15377"/>
        <dbReference type="ChEBI" id="CHEBI:15642"/>
        <dbReference type="ChEBI" id="CHEBI:43120"/>
        <dbReference type="EC" id="4.2.1.96"/>
    </reaction>
</comment>
<organism evidence="6 7">
    <name type="scientific">Tessaracoccus rhinocerotis</name>
    <dbReference type="NCBI Taxonomy" id="1689449"/>
    <lineage>
        <taxon>Bacteria</taxon>
        <taxon>Bacillati</taxon>
        <taxon>Actinomycetota</taxon>
        <taxon>Actinomycetes</taxon>
        <taxon>Propionibacteriales</taxon>
        <taxon>Propionibacteriaceae</taxon>
        <taxon>Tessaracoccus</taxon>
    </lineage>
</organism>
<dbReference type="SUPFAM" id="SSF55248">
    <property type="entry name" value="PCD-like"/>
    <property type="match status" value="1"/>
</dbReference>
<dbReference type="AlphaFoldDB" id="A0A553K656"/>
<evidence type="ECO:0000256" key="2">
    <source>
        <dbReference type="ARBA" id="ARBA00006472"/>
    </source>
</evidence>
<dbReference type="PANTHER" id="PTHR12599:SF0">
    <property type="entry name" value="PTERIN-4-ALPHA-CARBINOLAMINE DEHYDRATASE"/>
    <property type="match status" value="1"/>
</dbReference>
<dbReference type="OrthoDB" id="15077at2"/>
<dbReference type="EMBL" id="VKKG01000001">
    <property type="protein sequence ID" value="TRY20189.1"/>
    <property type="molecule type" value="Genomic_DNA"/>
</dbReference>
<dbReference type="CDD" id="cd00488">
    <property type="entry name" value="PCD_DCoH"/>
    <property type="match status" value="1"/>
</dbReference>
<comment type="caution">
    <text evidence="6">The sequence shown here is derived from an EMBL/GenBank/DDBJ whole genome shotgun (WGS) entry which is preliminary data.</text>
</comment>
<dbReference type="InterPro" id="IPR001533">
    <property type="entry name" value="Pterin_deHydtase"/>
</dbReference>
<dbReference type="RefSeq" id="WP_143937273.1">
    <property type="nucleotide sequence ID" value="NZ_VKKG01000001.1"/>
</dbReference>
<dbReference type="InterPro" id="IPR036428">
    <property type="entry name" value="PCD_sf"/>
</dbReference>
<evidence type="ECO:0000313" key="7">
    <source>
        <dbReference type="Proteomes" id="UP000317638"/>
    </source>
</evidence>
<comment type="similarity">
    <text evidence="2">Belongs to the pterin-4-alpha-carbinolamine dehydratase family.</text>
</comment>
<evidence type="ECO:0000256" key="5">
    <source>
        <dbReference type="ARBA" id="ARBA00023239"/>
    </source>
</evidence>